<sequence length="90" mass="10090">MGTKKVKFNKTGIEQLPNNKPVVYKIESAGGNNNYTGIAKRGRVQERIEEHLGDIPGSSVRVEQVNTIKEAIAKEQRIIQRAQPKYNEQG</sequence>
<proteinExistence type="predicted"/>
<accession>X1J479</accession>
<gene>
    <name evidence="1" type="ORF">S03H2_42700</name>
</gene>
<dbReference type="EMBL" id="BARU01026598">
    <property type="protein sequence ID" value="GAH64573.1"/>
    <property type="molecule type" value="Genomic_DNA"/>
</dbReference>
<dbReference type="AlphaFoldDB" id="X1J479"/>
<feature type="non-terminal residue" evidence="1">
    <location>
        <position position="90"/>
    </location>
</feature>
<dbReference type="SUPFAM" id="SSF82771">
    <property type="entry name" value="GIY-YIG endonuclease"/>
    <property type="match status" value="1"/>
</dbReference>
<name>X1J479_9ZZZZ</name>
<dbReference type="InterPro" id="IPR035901">
    <property type="entry name" value="GIY-YIG_endonuc_sf"/>
</dbReference>
<evidence type="ECO:0008006" key="2">
    <source>
        <dbReference type="Google" id="ProtNLM"/>
    </source>
</evidence>
<protein>
    <recommendedName>
        <fullName evidence="2">GIY-YIG domain-containing protein</fullName>
    </recommendedName>
</protein>
<evidence type="ECO:0000313" key="1">
    <source>
        <dbReference type="EMBL" id="GAH64573.1"/>
    </source>
</evidence>
<reference evidence="1" key="1">
    <citation type="journal article" date="2014" name="Front. Microbiol.">
        <title>High frequency of phylogenetically diverse reductive dehalogenase-homologous genes in deep subseafloor sedimentary metagenomes.</title>
        <authorList>
            <person name="Kawai M."/>
            <person name="Futagami T."/>
            <person name="Toyoda A."/>
            <person name="Takaki Y."/>
            <person name="Nishi S."/>
            <person name="Hori S."/>
            <person name="Arai W."/>
            <person name="Tsubouchi T."/>
            <person name="Morono Y."/>
            <person name="Uchiyama I."/>
            <person name="Ito T."/>
            <person name="Fujiyama A."/>
            <person name="Inagaki F."/>
            <person name="Takami H."/>
        </authorList>
    </citation>
    <scope>NUCLEOTIDE SEQUENCE</scope>
    <source>
        <strain evidence="1">Expedition CK06-06</strain>
    </source>
</reference>
<organism evidence="1">
    <name type="scientific">marine sediment metagenome</name>
    <dbReference type="NCBI Taxonomy" id="412755"/>
    <lineage>
        <taxon>unclassified sequences</taxon>
        <taxon>metagenomes</taxon>
        <taxon>ecological metagenomes</taxon>
    </lineage>
</organism>
<comment type="caution">
    <text evidence="1">The sequence shown here is derived from an EMBL/GenBank/DDBJ whole genome shotgun (WGS) entry which is preliminary data.</text>
</comment>